<dbReference type="KEGG" id="rti:DC20_02675"/>
<gene>
    <name evidence="1" type="ORF">DC20_02675</name>
</gene>
<accession>A0A0P0CUN6</accession>
<proteinExistence type="predicted"/>
<protein>
    <submittedName>
        <fullName evidence="1">Uncharacterized protein</fullName>
    </submittedName>
</protein>
<name>A0A0P0CUN6_9BACT</name>
<reference evidence="1 2" key="1">
    <citation type="submission" date="2015-08" db="EMBL/GenBank/DDBJ databases">
        <title>Complete genome sequence of Rufibacter tibetensis strain 1351t, a radiation-resistant bacterium from tibet plateau.</title>
        <authorList>
            <person name="Dai J."/>
        </authorList>
    </citation>
    <scope>NUCLEOTIDE SEQUENCE [LARGE SCALE GENOMIC DNA]</scope>
    <source>
        <strain evidence="1 2">1351</strain>
    </source>
</reference>
<dbReference type="EMBL" id="CP012643">
    <property type="protein sequence ID" value="ALI98079.1"/>
    <property type="molecule type" value="Genomic_DNA"/>
</dbReference>
<dbReference type="STRING" id="512763.DC20_02675"/>
<dbReference type="OrthoDB" id="825894at2"/>
<evidence type="ECO:0000313" key="1">
    <source>
        <dbReference type="EMBL" id="ALI98079.1"/>
    </source>
</evidence>
<dbReference type="PATRIC" id="fig|512763.3.peg.592"/>
<sequence length="114" mass="13230">MWIASKYGFFSIVVKEEGFHVRARVKQDLEQLLTAAELVEPIQVWPSADYRYRVIVGAKSIPAIFQKLAESIDYDNFKNMIADTPLQRDKYGAYGQVWNTMYMVQVETDEEEEA</sequence>
<dbReference type="Proteomes" id="UP000061382">
    <property type="component" value="Chromosome"/>
</dbReference>
<evidence type="ECO:0000313" key="2">
    <source>
        <dbReference type="Proteomes" id="UP000061382"/>
    </source>
</evidence>
<dbReference type="RefSeq" id="WP_062542411.1">
    <property type="nucleotide sequence ID" value="NZ_CP012643.1"/>
</dbReference>
<keyword evidence="2" id="KW-1185">Reference proteome</keyword>
<organism evidence="1 2">
    <name type="scientific">Rufibacter tibetensis</name>
    <dbReference type="NCBI Taxonomy" id="512763"/>
    <lineage>
        <taxon>Bacteria</taxon>
        <taxon>Pseudomonadati</taxon>
        <taxon>Bacteroidota</taxon>
        <taxon>Cytophagia</taxon>
        <taxon>Cytophagales</taxon>
        <taxon>Hymenobacteraceae</taxon>
        <taxon>Rufibacter</taxon>
    </lineage>
</organism>
<dbReference type="AlphaFoldDB" id="A0A0P0CUN6"/>